<sequence>MIHTTSAFVRKDRVTHPMNAILSFVSEHYEALWHAARLLGGYDSARLVDRCLERLTEDQTVTPRARIMLLQIMELLSLEQVDDPGQPYMGYFAAIDPCDPVVEEICLLTDQMREVLCASGIEADMEEMA</sequence>
<name>A0ABY2XC39_9RHOB</name>
<organism evidence="1 2">
    <name type="scientific">Arenibacterium halophilum</name>
    <dbReference type="NCBI Taxonomy" id="2583821"/>
    <lineage>
        <taxon>Bacteria</taxon>
        <taxon>Pseudomonadati</taxon>
        <taxon>Pseudomonadota</taxon>
        <taxon>Alphaproteobacteria</taxon>
        <taxon>Rhodobacterales</taxon>
        <taxon>Paracoccaceae</taxon>
        <taxon>Arenibacterium</taxon>
    </lineage>
</organism>
<comment type="caution">
    <text evidence="1">The sequence shown here is derived from an EMBL/GenBank/DDBJ whole genome shotgun (WGS) entry which is preliminary data.</text>
</comment>
<reference evidence="1 2" key="1">
    <citation type="submission" date="2019-05" db="EMBL/GenBank/DDBJ databases">
        <title>Marivita sp. nov. isolated from sea sediment.</title>
        <authorList>
            <person name="Kim W."/>
        </authorList>
    </citation>
    <scope>NUCLEOTIDE SEQUENCE [LARGE SCALE GENOMIC DNA]</scope>
    <source>
        <strain evidence="1 2">CAU 1492</strain>
    </source>
</reference>
<dbReference type="EMBL" id="VCPC01000001">
    <property type="protein sequence ID" value="TMV14585.1"/>
    <property type="molecule type" value="Genomic_DNA"/>
</dbReference>
<dbReference type="Proteomes" id="UP001191082">
    <property type="component" value="Unassembled WGS sequence"/>
</dbReference>
<gene>
    <name evidence="1" type="ORF">FGK64_00935</name>
</gene>
<protein>
    <submittedName>
        <fullName evidence="1">Uncharacterized protein</fullName>
    </submittedName>
</protein>
<dbReference type="RefSeq" id="WP_138861936.1">
    <property type="nucleotide sequence ID" value="NZ_VCPC01000001.1"/>
</dbReference>
<accession>A0ABY2XC39</accession>
<keyword evidence="2" id="KW-1185">Reference proteome</keyword>
<proteinExistence type="predicted"/>
<evidence type="ECO:0000313" key="2">
    <source>
        <dbReference type="Proteomes" id="UP001191082"/>
    </source>
</evidence>
<evidence type="ECO:0000313" key="1">
    <source>
        <dbReference type="EMBL" id="TMV14585.1"/>
    </source>
</evidence>